<dbReference type="NCBIfam" id="TIGR01069">
    <property type="entry name" value="mutS2"/>
    <property type="match status" value="1"/>
</dbReference>
<dbReference type="PANTHER" id="PTHR48466:SF2">
    <property type="entry name" value="OS10G0509000 PROTEIN"/>
    <property type="match status" value="1"/>
</dbReference>
<organism evidence="5 6">
    <name type="scientific">Metabacillus niabensis</name>
    <dbReference type="NCBI Taxonomy" id="324854"/>
    <lineage>
        <taxon>Bacteria</taxon>
        <taxon>Bacillati</taxon>
        <taxon>Bacillota</taxon>
        <taxon>Bacilli</taxon>
        <taxon>Bacillales</taxon>
        <taxon>Bacillaceae</taxon>
        <taxon>Metabacillus</taxon>
    </lineage>
</organism>
<dbReference type="RefSeq" id="WP_174879740.1">
    <property type="nucleotide sequence ID" value="NZ_CADEPK010000051.1"/>
</dbReference>
<dbReference type="InterPro" id="IPR036187">
    <property type="entry name" value="DNA_mismatch_repair_MutS_sf"/>
</dbReference>
<dbReference type="InterPro" id="IPR003593">
    <property type="entry name" value="AAA+_ATPase"/>
</dbReference>
<keyword evidence="1" id="KW-0547">Nucleotide-binding</keyword>
<dbReference type="SMART" id="SM00534">
    <property type="entry name" value="MUTSac"/>
    <property type="match status" value="1"/>
</dbReference>
<dbReference type="Pfam" id="PF00488">
    <property type="entry name" value="MutS_V"/>
    <property type="match status" value="1"/>
</dbReference>
<evidence type="ECO:0000256" key="3">
    <source>
        <dbReference type="ARBA" id="ARBA00023125"/>
    </source>
</evidence>
<sequence length="637" mass="72140">MNKTAIENLEFHKVLEILSSFAMSEEAKQRARELRPIYEEGTIKRWLNETTEASKIIEKSSSIPVHSLHGVEQIVALVDKGYLLTAEQFGFLGSFLDAVKKIKRFMLKQEYHAPTISSYAYSLFELSELADEIARCIRNNKVDDYASRALMKTRNKIVTIEEKLKTKLAQIMKSASPYMQDQVISVRNGRYVVPIKNEYKRKFAGVIIDQSSSGQTVYMEPNDIQKLQDELTFLKVEEELEIQKILGQLAEMTEQHKQELLINIEGMIAYDFIFAKAKFSKSIGGNEVQVHQDGGYDIRQARHPLLGVEAVPLTMTLGKEYQALVITGPNTGGKTVMMKTVGLLAMMVQSGLHIPANPSSHFCIVKNILVDIGDHQSIEQSLSTFSSHIQQVKEILKMARKDTLVILDEVGSGTDPREGMGLAISILEAIYQSGALLIATTHYSEMKDFAEKAEGFENGSMDFDIETLQPLYKLTIGKGGESQAFSIAQRLGLPMEIIERAKEISFSQHREEKTSIIPKTRANVKVGNEKKQVKKSENNRLSQYKIGDAVWIPHLQTKGIIKTEVNSRGEMELLVKNKQITINQKRVKPFIDAKELYPENYDLDQVFEKKEIRKKKKLMSRKYVEDISIQYEDGEGE</sequence>
<dbReference type="Gene3D" id="3.40.50.300">
    <property type="entry name" value="P-loop containing nucleotide triphosphate hydrolases"/>
    <property type="match status" value="1"/>
</dbReference>
<protein>
    <submittedName>
        <fullName evidence="5">MutS2 family protein</fullName>
    </submittedName>
</protein>
<dbReference type="Proteomes" id="UP001232245">
    <property type="component" value="Unassembled WGS sequence"/>
</dbReference>
<dbReference type="SMART" id="SM00382">
    <property type="entry name" value="AAA"/>
    <property type="match status" value="1"/>
</dbReference>
<dbReference type="PIRSF" id="PIRSF005814">
    <property type="entry name" value="MutS_YshD"/>
    <property type="match status" value="1"/>
</dbReference>
<evidence type="ECO:0000313" key="5">
    <source>
        <dbReference type="EMBL" id="MDQ0225430.1"/>
    </source>
</evidence>
<evidence type="ECO:0000256" key="2">
    <source>
        <dbReference type="ARBA" id="ARBA00022840"/>
    </source>
</evidence>
<keyword evidence="2" id="KW-0067">ATP-binding</keyword>
<accession>A0ABT9YZK7</accession>
<evidence type="ECO:0000259" key="4">
    <source>
        <dbReference type="PROSITE" id="PS00486"/>
    </source>
</evidence>
<dbReference type="PROSITE" id="PS00486">
    <property type="entry name" value="DNA_MISMATCH_REPAIR_2"/>
    <property type="match status" value="1"/>
</dbReference>
<dbReference type="InterPro" id="IPR000432">
    <property type="entry name" value="DNA_mismatch_repair_MutS_C"/>
</dbReference>
<dbReference type="SUPFAM" id="SSF52540">
    <property type="entry name" value="P-loop containing nucleoside triphosphate hydrolases"/>
    <property type="match status" value="1"/>
</dbReference>
<dbReference type="SUPFAM" id="SSF48334">
    <property type="entry name" value="DNA repair protein MutS, domain III"/>
    <property type="match status" value="1"/>
</dbReference>
<proteinExistence type="predicted"/>
<keyword evidence="6" id="KW-1185">Reference proteome</keyword>
<name>A0ABT9YZK7_9BACI</name>
<dbReference type="EMBL" id="JAUSTZ010000003">
    <property type="protein sequence ID" value="MDQ0225430.1"/>
    <property type="molecule type" value="Genomic_DNA"/>
</dbReference>
<gene>
    <name evidence="5" type="ORF">J2S02_001774</name>
</gene>
<dbReference type="PANTHER" id="PTHR48466">
    <property type="entry name" value="OS10G0509000 PROTEIN-RELATED"/>
    <property type="match status" value="1"/>
</dbReference>
<keyword evidence="3" id="KW-0238">DNA-binding</keyword>
<dbReference type="InterPro" id="IPR007696">
    <property type="entry name" value="DNA_mismatch_repair_MutS_core"/>
</dbReference>
<evidence type="ECO:0000313" key="6">
    <source>
        <dbReference type="Proteomes" id="UP001232245"/>
    </source>
</evidence>
<comment type="caution">
    <text evidence="5">The sequence shown here is derived from an EMBL/GenBank/DDBJ whole genome shotgun (WGS) entry which is preliminary data.</text>
</comment>
<dbReference type="SMART" id="SM00533">
    <property type="entry name" value="MUTSd"/>
    <property type="match status" value="1"/>
</dbReference>
<dbReference type="InterPro" id="IPR027417">
    <property type="entry name" value="P-loop_NTPase"/>
</dbReference>
<evidence type="ECO:0000256" key="1">
    <source>
        <dbReference type="ARBA" id="ARBA00022741"/>
    </source>
</evidence>
<dbReference type="InterPro" id="IPR005747">
    <property type="entry name" value="MutS2"/>
</dbReference>
<reference evidence="5 6" key="1">
    <citation type="submission" date="2023-07" db="EMBL/GenBank/DDBJ databases">
        <title>Genomic Encyclopedia of Type Strains, Phase IV (KMG-IV): sequencing the most valuable type-strain genomes for metagenomic binning, comparative biology and taxonomic classification.</title>
        <authorList>
            <person name="Goeker M."/>
        </authorList>
    </citation>
    <scope>NUCLEOTIDE SEQUENCE [LARGE SCALE GENOMIC DNA]</scope>
    <source>
        <strain evidence="5 6">DSM 17723</strain>
    </source>
</reference>
<feature type="domain" description="DNA mismatch repair proteins mutS family" evidence="4">
    <location>
        <begin position="403"/>
        <end position="419"/>
    </location>
</feature>
<dbReference type="InterPro" id="IPR045076">
    <property type="entry name" value="MutS"/>
</dbReference>